<dbReference type="KEGG" id="cfem:HCR03_03945"/>
<sequence length="46" mass="4932">MDKNSTEAVVATQNAQNNTNRQGTGNIKEAVCIDAARVYDSCSSQQ</sequence>
<feature type="compositionally biased region" description="Low complexity" evidence="1">
    <location>
        <begin position="8"/>
        <end position="23"/>
    </location>
</feature>
<dbReference type="Proteomes" id="UP000515909">
    <property type="component" value="Chromosome"/>
</dbReference>
<dbReference type="AlphaFoldDB" id="A0A7G8TCU9"/>
<name>A0A7G8TCU9_9FIRM</name>
<accession>A0A7G8TCU9</accession>
<feature type="region of interest" description="Disordered" evidence="1">
    <location>
        <begin position="1"/>
        <end position="23"/>
    </location>
</feature>
<dbReference type="EMBL" id="CP060286">
    <property type="protein sequence ID" value="QNK41440.1"/>
    <property type="molecule type" value="Genomic_DNA"/>
</dbReference>
<evidence type="ECO:0000256" key="1">
    <source>
        <dbReference type="SAM" id="MobiDB-lite"/>
    </source>
</evidence>
<evidence type="ECO:0000313" key="2">
    <source>
        <dbReference type="EMBL" id="QNK41440.1"/>
    </source>
</evidence>
<dbReference type="RefSeq" id="WP_187036722.1">
    <property type="nucleotide sequence ID" value="NZ_CP060286.1"/>
</dbReference>
<reference evidence="2 3" key="1">
    <citation type="submission" date="2020-08" db="EMBL/GenBank/DDBJ databases">
        <title>The isolate Caproiciproducens sp. 7D4C2 produces n-caproate at mildly acidic conditions from hexoses: genome and rBOX comparison with related strains and chain-elongating bacteria.</title>
        <authorList>
            <person name="Esquivel-Elizondo S."/>
            <person name="Bagci C."/>
            <person name="Temovska M."/>
            <person name="Jeon B.S."/>
            <person name="Bessarab I."/>
            <person name="Williams R.B.H."/>
            <person name="Huson D.H."/>
            <person name="Angenent L.T."/>
        </authorList>
    </citation>
    <scope>NUCLEOTIDE SEQUENCE [LARGE SCALE GENOMIC DNA]</scope>
    <source>
        <strain evidence="2 3">7D4C2</strain>
    </source>
</reference>
<evidence type="ECO:0000313" key="3">
    <source>
        <dbReference type="Proteomes" id="UP000515909"/>
    </source>
</evidence>
<gene>
    <name evidence="2" type="ORF">HCR03_03945</name>
</gene>
<organism evidence="2 3">
    <name type="scientific">Caproicibacter fermentans</name>
    <dbReference type="NCBI Taxonomy" id="2576756"/>
    <lineage>
        <taxon>Bacteria</taxon>
        <taxon>Bacillati</taxon>
        <taxon>Bacillota</taxon>
        <taxon>Clostridia</taxon>
        <taxon>Eubacteriales</taxon>
        <taxon>Acutalibacteraceae</taxon>
        <taxon>Caproicibacter</taxon>
    </lineage>
</organism>
<protein>
    <submittedName>
        <fullName evidence="2">Uncharacterized protein</fullName>
    </submittedName>
</protein>
<proteinExistence type="predicted"/>